<evidence type="ECO:0000256" key="4">
    <source>
        <dbReference type="ARBA" id="ARBA00023098"/>
    </source>
</evidence>
<dbReference type="InterPro" id="IPR001753">
    <property type="entry name" value="Enoyl-CoA_hydra/iso"/>
</dbReference>
<dbReference type="GO" id="GO:0016836">
    <property type="term" value="F:hydro-lyase activity"/>
    <property type="evidence" value="ECO:0007669"/>
    <property type="project" value="TreeGrafter"/>
</dbReference>
<dbReference type="Proteomes" id="UP001497623">
    <property type="component" value="Unassembled WGS sequence"/>
</dbReference>
<dbReference type="InterPro" id="IPR052377">
    <property type="entry name" value="Mitochondrial_ECH-domain"/>
</dbReference>
<sequence>MNFIRNFTKTLLIPRITYGLRLYSTPSQLLINEEQGIRTITLNNLKTRNALSLEMLTELEEALTRPSVDLRCIILCAAGKVFSAGHNLKELTSADGRSHHQIVFDNCSSMMLKIQQLPVPVIAKVNGIAAAAGCQLVASCDIVVATENSSFSTPGGSVGIFCSTPGIPLVRCVPRKVAAHMLLTGLPISAPEALQAGLISKMVSEADLDAEVGRVALAISSKSKSVMALGKKFMYEQMDMNIQEAYQAGSCVMVNNINMNDGQEGIDSFIKKRKPVWSHSED</sequence>
<keyword evidence="3" id="KW-0809">Transit peptide</keyword>
<evidence type="ECO:0000313" key="9">
    <source>
        <dbReference type="Proteomes" id="UP001497623"/>
    </source>
</evidence>
<dbReference type="Gene3D" id="1.10.12.10">
    <property type="entry name" value="Lyase 2-enoyl-coa Hydratase, Chain A, domain 2"/>
    <property type="match status" value="1"/>
</dbReference>
<comment type="subcellular location">
    <subcellularLocation>
        <location evidence="1">Mitochondrion</location>
    </subcellularLocation>
</comment>
<evidence type="ECO:0000313" key="8">
    <source>
        <dbReference type="EMBL" id="CAL4205431.1"/>
    </source>
</evidence>
<accession>A0AAV2SKI4</accession>
<comment type="function">
    <text evidence="6">May play a role in fatty acid biosynthesis and insulin sensitivity.</text>
</comment>
<evidence type="ECO:0000256" key="2">
    <source>
        <dbReference type="ARBA" id="ARBA00022832"/>
    </source>
</evidence>
<protein>
    <recommendedName>
        <fullName evidence="7">Enoyl-CoA hydratase domain-containing protein 3, mitochondrial</fullName>
    </recommendedName>
</protein>
<dbReference type="PANTHER" id="PTHR43602">
    <property type="match status" value="1"/>
</dbReference>
<evidence type="ECO:0000256" key="3">
    <source>
        <dbReference type="ARBA" id="ARBA00022946"/>
    </source>
</evidence>
<evidence type="ECO:0000256" key="5">
    <source>
        <dbReference type="ARBA" id="ARBA00023128"/>
    </source>
</evidence>
<dbReference type="Gene3D" id="3.90.226.10">
    <property type="entry name" value="2-enoyl-CoA Hydratase, Chain A, domain 1"/>
    <property type="match status" value="1"/>
</dbReference>
<evidence type="ECO:0000256" key="1">
    <source>
        <dbReference type="ARBA" id="ARBA00004173"/>
    </source>
</evidence>
<dbReference type="GO" id="GO:0005739">
    <property type="term" value="C:mitochondrion"/>
    <property type="evidence" value="ECO:0007669"/>
    <property type="project" value="UniProtKB-SubCell"/>
</dbReference>
<gene>
    <name evidence="8" type="ORF">MNOR_LOCUS37923</name>
</gene>
<reference evidence="8 9" key="1">
    <citation type="submission" date="2024-05" db="EMBL/GenBank/DDBJ databases">
        <authorList>
            <person name="Wallberg A."/>
        </authorList>
    </citation>
    <scope>NUCLEOTIDE SEQUENCE [LARGE SCALE GENOMIC DNA]</scope>
</reference>
<keyword evidence="4" id="KW-0443">Lipid metabolism</keyword>
<keyword evidence="5" id="KW-0496">Mitochondrion</keyword>
<evidence type="ECO:0000256" key="6">
    <source>
        <dbReference type="ARBA" id="ARBA00037410"/>
    </source>
</evidence>
<dbReference type="InterPro" id="IPR029045">
    <property type="entry name" value="ClpP/crotonase-like_dom_sf"/>
</dbReference>
<dbReference type="Pfam" id="PF00378">
    <property type="entry name" value="ECH_1"/>
    <property type="match status" value="1"/>
</dbReference>
<dbReference type="PANTHER" id="PTHR43602:SF1">
    <property type="entry name" value="ENOYL-COA HYDRATASE DOMAIN-CONTAINING PROTEIN 3, MITOCHONDRIAL"/>
    <property type="match status" value="1"/>
</dbReference>
<name>A0AAV2SKI4_MEGNR</name>
<dbReference type="AlphaFoldDB" id="A0AAV2SKI4"/>
<dbReference type="SUPFAM" id="SSF52096">
    <property type="entry name" value="ClpP/crotonase"/>
    <property type="match status" value="1"/>
</dbReference>
<comment type="caution">
    <text evidence="8">The sequence shown here is derived from an EMBL/GenBank/DDBJ whole genome shotgun (WGS) entry which is preliminary data.</text>
</comment>
<dbReference type="EMBL" id="CAXKWB010080973">
    <property type="protein sequence ID" value="CAL4205431.1"/>
    <property type="molecule type" value="Genomic_DNA"/>
</dbReference>
<keyword evidence="9" id="KW-1185">Reference proteome</keyword>
<evidence type="ECO:0000256" key="7">
    <source>
        <dbReference type="ARBA" id="ARBA00040545"/>
    </source>
</evidence>
<proteinExistence type="predicted"/>
<dbReference type="InterPro" id="IPR014748">
    <property type="entry name" value="Enoyl-CoA_hydra_C"/>
</dbReference>
<organism evidence="8 9">
    <name type="scientific">Meganyctiphanes norvegica</name>
    <name type="common">Northern krill</name>
    <name type="synonym">Thysanopoda norvegica</name>
    <dbReference type="NCBI Taxonomy" id="48144"/>
    <lineage>
        <taxon>Eukaryota</taxon>
        <taxon>Metazoa</taxon>
        <taxon>Ecdysozoa</taxon>
        <taxon>Arthropoda</taxon>
        <taxon>Crustacea</taxon>
        <taxon>Multicrustacea</taxon>
        <taxon>Malacostraca</taxon>
        <taxon>Eumalacostraca</taxon>
        <taxon>Eucarida</taxon>
        <taxon>Euphausiacea</taxon>
        <taxon>Euphausiidae</taxon>
        <taxon>Meganyctiphanes</taxon>
    </lineage>
</organism>
<dbReference type="GO" id="GO:0006631">
    <property type="term" value="P:fatty acid metabolic process"/>
    <property type="evidence" value="ECO:0007669"/>
    <property type="project" value="UniProtKB-KW"/>
</dbReference>
<keyword evidence="2" id="KW-0276">Fatty acid metabolism</keyword>
<dbReference type="CDD" id="cd06558">
    <property type="entry name" value="crotonase-like"/>
    <property type="match status" value="1"/>
</dbReference>